<sequence length="146" mass="16760">AHKEQAITSLQWLHTSQKPADQWPRVTILHNSKGFQEKTRKQGQEQSLLQAEEERVKPHDPEAVIFGKRSTQEPEVGVNHSRISSPSNRNITPTQTEHTIVTSESDLNSDALWLQMSQYAEQSAKQFAELEAGQERMKKHKPPWKK</sequence>
<organism evidence="2 3">
    <name type="scientific">Austropuccinia psidii MF-1</name>
    <dbReference type="NCBI Taxonomy" id="1389203"/>
    <lineage>
        <taxon>Eukaryota</taxon>
        <taxon>Fungi</taxon>
        <taxon>Dikarya</taxon>
        <taxon>Basidiomycota</taxon>
        <taxon>Pucciniomycotina</taxon>
        <taxon>Pucciniomycetes</taxon>
        <taxon>Pucciniales</taxon>
        <taxon>Sphaerophragmiaceae</taxon>
        <taxon>Austropuccinia</taxon>
    </lineage>
</organism>
<evidence type="ECO:0000313" key="3">
    <source>
        <dbReference type="Proteomes" id="UP000765509"/>
    </source>
</evidence>
<dbReference type="Proteomes" id="UP000765509">
    <property type="component" value="Unassembled WGS sequence"/>
</dbReference>
<name>A0A9Q3PUR7_9BASI</name>
<protein>
    <submittedName>
        <fullName evidence="2">Uncharacterized protein</fullName>
    </submittedName>
</protein>
<proteinExistence type="predicted"/>
<feature type="compositionally biased region" description="Polar residues" evidence="1">
    <location>
        <begin position="81"/>
        <end position="94"/>
    </location>
</feature>
<feature type="non-terminal residue" evidence="2">
    <location>
        <position position="1"/>
    </location>
</feature>
<dbReference type="EMBL" id="AVOT02095063">
    <property type="protein sequence ID" value="MBW0574849.1"/>
    <property type="molecule type" value="Genomic_DNA"/>
</dbReference>
<reference evidence="2" key="1">
    <citation type="submission" date="2021-03" db="EMBL/GenBank/DDBJ databases">
        <title>Draft genome sequence of rust myrtle Austropuccinia psidii MF-1, a brazilian biotype.</title>
        <authorList>
            <person name="Quecine M.C."/>
            <person name="Pachon D.M.R."/>
            <person name="Bonatelli M.L."/>
            <person name="Correr F.H."/>
            <person name="Franceschini L.M."/>
            <person name="Leite T.F."/>
            <person name="Margarido G.R.A."/>
            <person name="Almeida C.A."/>
            <person name="Ferrarezi J.A."/>
            <person name="Labate C.A."/>
        </authorList>
    </citation>
    <scope>NUCLEOTIDE SEQUENCE</scope>
    <source>
        <strain evidence="2">MF-1</strain>
    </source>
</reference>
<feature type="compositionally biased region" description="Basic and acidic residues" evidence="1">
    <location>
        <begin position="52"/>
        <end position="62"/>
    </location>
</feature>
<dbReference type="AlphaFoldDB" id="A0A9Q3PUR7"/>
<comment type="caution">
    <text evidence="2">The sequence shown here is derived from an EMBL/GenBank/DDBJ whole genome shotgun (WGS) entry which is preliminary data.</text>
</comment>
<accession>A0A9Q3PUR7</accession>
<evidence type="ECO:0000313" key="2">
    <source>
        <dbReference type="EMBL" id="MBW0574849.1"/>
    </source>
</evidence>
<feature type="region of interest" description="Disordered" evidence="1">
    <location>
        <begin position="34"/>
        <end position="94"/>
    </location>
</feature>
<evidence type="ECO:0000256" key="1">
    <source>
        <dbReference type="SAM" id="MobiDB-lite"/>
    </source>
</evidence>
<keyword evidence="3" id="KW-1185">Reference proteome</keyword>
<gene>
    <name evidence="2" type="ORF">O181_114564</name>
</gene>